<feature type="signal peptide" evidence="1">
    <location>
        <begin position="1"/>
        <end position="23"/>
    </location>
</feature>
<gene>
    <name evidence="2" type="ORF">AR438_06055</name>
</gene>
<accession>A0A0Q3HU73</accession>
<dbReference type="RefSeq" id="WP_056013152.1">
    <property type="nucleotide sequence ID" value="NZ_LLYZ01000004.1"/>
</dbReference>
<protein>
    <recommendedName>
        <fullName evidence="4">Transporter</fullName>
    </recommendedName>
</protein>
<dbReference type="STRING" id="452084.AR438_06055"/>
<dbReference type="EMBL" id="LLYZ01000004">
    <property type="protein sequence ID" value="KQK26335.1"/>
    <property type="molecule type" value="Genomic_DNA"/>
</dbReference>
<dbReference type="AlphaFoldDB" id="A0A0Q3HU73"/>
<evidence type="ECO:0008006" key="4">
    <source>
        <dbReference type="Google" id="ProtNLM"/>
    </source>
</evidence>
<keyword evidence="1" id="KW-0732">Signal</keyword>
<dbReference type="OrthoDB" id="1119914at2"/>
<sequence length="304" mass="34126">MKTFKIFLGTAFLLLLQSNHLVAQGCSDAGFCTINSFQPNNNDSIKTYHNQIKTGIFFGKADNSISVFGNYVEYNRQINDRFGFDAKLTTLAQSGNDVSTFGLSDIFLNANYQANKNLKFTLGAKVPLSDARNSKNNLPLPMDYQSSLGTLDLIVGVGYEIKKLQLVAGLQQPLTQNDNQFLASQYPASSELRGFLSTNKFQRSSDVLLRVSYPLMIHPKIRLTPSILPIYHLKNDRFTNQNNVELEINNSKGLTLNGNVYLDYEINRRNGLQLNVGVPFVVRTSRPDGLTRSFIANVEYRVKF</sequence>
<proteinExistence type="predicted"/>
<dbReference type="PROSITE" id="PS51257">
    <property type="entry name" value="PROKAR_LIPOPROTEIN"/>
    <property type="match status" value="1"/>
</dbReference>
<evidence type="ECO:0000313" key="3">
    <source>
        <dbReference type="Proteomes" id="UP000051682"/>
    </source>
</evidence>
<comment type="caution">
    <text evidence="2">The sequence shown here is derived from an EMBL/GenBank/DDBJ whole genome shotgun (WGS) entry which is preliminary data.</text>
</comment>
<evidence type="ECO:0000256" key="1">
    <source>
        <dbReference type="SAM" id="SignalP"/>
    </source>
</evidence>
<feature type="chain" id="PRO_5006203704" description="Transporter" evidence="1">
    <location>
        <begin position="24"/>
        <end position="304"/>
    </location>
</feature>
<organism evidence="2 3">
    <name type="scientific">Chryseobacterium aquaticum</name>
    <dbReference type="NCBI Taxonomy" id="452084"/>
    <lineage>
        <taxon>Bacteria</taxon>
        <taxon>Pseudomonadati</taxon>
        <taxon>Bacteroidota</taxon>
        <taxon>Flavobacteriia</taxon>
        <taxon>Flavobacteriales</taxon>
        <taxon>Weeksellaceae</taxon>
        <taxon>Chryseobacterium group</taxon>
        <taxon>Chryseobacterium</taxon>
    </lineage>
</organism>
<name>A0A0Q3HU73_9FLAO</name>
<reference evidence="2 3" key="1">
    <citation type="submission" date="2015-10" db="EMBL/GenBank/DDBJ databases">
        <title>Chryseobacterium aquaticum genome.</title>
        <authorList>
            <person name="Newman J.D."/>
            <person name="Ferguson M.B."/>
            <person name="Miller J.R."/>
        </authorList>
    </citation>
    <scope>NUCLEOTIDE SEQUENCE [LARGE SCALE GENOMIC DNA]</scope>
    <source>
        <strain evidence="2 3">KCTC 12483</strain>
    </source>
</reference>
<keyword evidence="3" id="KW-1185">Reference proteome</keyword>
<dbReference type="Proteomes" id="UP000051682">
    <property type="component" value="Unassembled WGS sequence"/>
</dbReference>
<evidence type="ECO:0000313" key="2">
    <source>
        <dbReference type="EMBL" id="KQK26335.1"/>
    </source>
</evidence>